<dbReference type="EMBL" id="JAVREZ010000030">
    <property type="protein sequence ID" value="MDT0487624.1"/>
    <property type="molecule type" value="Genomic_DNA"/>
</dbReference>
<dbReference type="Gene3D" id="3.30.70.360">
    <property type="match status" value="1"/>
</dbReference>
<evidence type="ECO:0000256" key="2">
    <source>
        <dbReference type="ARBA" id="ARBA00022723"/>
    </source>
</evidence>
<feature type="domain" description="Peptidase M20 dimerisation" evidence="5">
    <location>
        <begin position="186"/>
        <end position="341"/>
    </location>
</feature>
<organism evidence="6 7">
    <name type="scientific">Streptomyces doebereineriae</name>
    <dbReference type="NCBI Taxonomy" id="3075528"/>
    <lineage>
        <taxon>Bacteria</taxon>
        <taxon>Bacillati</taxon>
        <taxon>Actinomycetota</taxon>
        <taxon>Actinomycetes</taxon>
        <taxon>Kitasatosporales</taxon>
        <taxon>Streptomycetaceae</taxon>
        <taxon>Streptomyces</taxon>
    </lineage>
</organism>
<dbReference type="Gene3D" id="3.40.630.10">
    <property type="entry name" value="Zn peptidases"/>
    <property type="match status" value="1"/>
</dbReference>
<dbReference type="SUPFAM" id="SSF53187">
    <property type="entry name" value="Zn-dependent exopeptidases"/>
    <property type="match status" value="1"/>
</dbReference>
<sequence length="466" mass="49271">MTRARDDLAELVALRTVVGAAPPDHFPRAARTIADLLAEAGLPETRLLPADDGTETVYARRPGPPGAPSVVLYAHYDIVSAQDETAWRTPPFALTERDGRWYGRGSADCKGNVVTHLTALRALQDALPHEPYPDLDITVLVDGSEEPGEGSLEKVLRAHPGLLAPDAVVIADAGNAAPGIPTLTTSLRGMAVVEITLSTLSRTLHSGQFGGPLPDAMTALIRLLATLHDHRGTPCLPVVDTDQAGCDTRQDQAEYSEADFRADAGVLDGVELIGTGSVADRLWRLPAVTVLAVQSPSLDDAVPALRPSAKALVSVRTPPGSDVLHTHEALAAHLRAHTPWGAHLDIRRVTSGPSFRADTGRTAHTVLRDALRDAFGAPPREVGAGGSIAVCSVFRRLYPDAEILLCGVADPPSNIHGTDESVNPGEIASLAQAEVLFLRRLAALRKNTPEAGDDPVPSPTGEQEDR</sequence>
<feature type="region of interest" description="Disordered" evidence="4">
    <location>
        <begin position="446"/>
        <end position="466"/>
    </location>
</feature>
<dbReference type="Pfam" id="PF01546">
    <property type="entry name" value="Peptidase_M20"/>
    <property type="match status" value="1"/>
</dbReference>
<comment type="caution">
    <text evidence="6">The sequence shown here is derived from an EMBL/GenBank/DDBJ whole genome shotgun (WGS) entry which is preliminary data.</text>
</comment>
<evidence type="ECO:0000313" key="6">
    <source>
        <dbReference type="EMBL" id="MDT0487624.1"/>
    </source>
</evidence>
<dbReference type="NCBIfam" id="NF005914">
    <property type="entry name" value="PRK07907.1"/>
    <property type="match status" value="1"/>
</dbReference>
<evidence type="ECO:0000313" key="7">
    <source>
        <dbReference type="Proteomes" id="UP001183824"/>
    </source>
</evidence>
<dbReference type="InterPro" id="IPR051458">
    <property type="entry name" value="Cyt/Met_Dipeptidase"/>
</dbReference>
<keyword evidence="2" id="KW-0479">Metal-binding</keyword>
<evidence type="ECO:0000256" key="4">
    <source>
        <dbReference type="SAM" id="MobiDB-lite"/>
    </source>
</evidence>
<dbReference type="Pfam" id="PF07687">
    <property type="entry name" value="M20_dimer"/>
    <property type="match status" value="1"/>
</dbReference>
<evidence type="ECO:0000256" key="3">
    <source>
        <dbReference type="ARBA" id="ARBA00022801"/>
    </source>
</evidence>
<evidence type="ECO:0000259" key="5">
    <source>
        <dbReference type="Pfam" id="PF07687"/>
    </source>
</evidence>
<dbReference type="Proteomes" id="UP001183824">
    <property type="component" value="Unassembled WGS sequence"/>
</dbReference>
<protein>
    <submittedName>
        <fullName evidence="6">M20/M25/M40 family metallo-hydrolase</fullName>
    </submittedName>
</protein>
<keyword evidence="1" id="KW-0645">Protease</keyword>
<proteinExistence type="predicted"/>
<dbReference type="PANTHER" id="PTHR43270:SF12">
    <property type="entry name" value="SUCCINYL-DIAMINOPIMELATE DESUCCINYLASE"/>
    <property type="match status" value="1"/>
</dbReference>
<dbReference type="InterPro" id="IPR011650">
    <property type="entry name" value="Peptidase_M20_dimer"/>
</dbReference>
<dbReference type="RefSeq" id="WP_311720307.1">
    <property type="nucleotide sequence ID" value="NZ_JAVREZ010000030.1"/>
</dbReference>
<reference evidence="7" key="1">
    <citation type="submission" date="2023-07" db="EMBL/GenBank/DDBJ databases">
        <title>30 novel species of actinomycetes from the DSMZ collection.</title>
        <authorList>
            <person name="Nouioui I."/>
        </authorList>
    </citation>
    <scope>NUCLEOTIDE SEQUENCE [LARGE SCALE GENOMIC DNA]</scope>
    <source>
        <strain evidence="7">DSM 41640</strain>
    </source>
</reference>
<dbReference type="InterPro" id="IPR002933">
    <property type="entry name" value="Peptidase_M20"/>
</dbReference>
<keyword evidence="7" id="KW-1185">Reference proteome</keyword>
<name>A0ABU2VPU0_9ACTN</name>
<accession>A0ABU2VPU0</accession>
<keyword evidence="3" id="KW-0378">Hydrolase</keyword>
<gene>
    <name evidence="6" type="ORF">RNB18_46955</name>
</gene>
<evidence type="ECO:0000256" key="1">
    <source>
        <dbReference type="ARBA" id="ARBA00022670"/>
    </source>
</evidence>
<dbReference type="PANTHER" id="PTHR43270">
    <property type="entry name" value="BETA-ALA-HIS DIPEPTIDASE"/>
    <property type="match status" value="1"/>
</dbReference>